<keyword evidence="2" id="KW-1185">Reference proteome</keyword>
<dbReference type="AlphaFoldDB" id="A0A392MFP7"/>
<dbReference type="EMBL" id="LXQA010009554">
    <property type="protein sequence ID" value="MCH86003.1"/>
    <property type="molecule type" value="Genomic_DNA"/>
</dbReference>
<protein>
    <submittedName>
        <fullName evidence="1">ARO1-like protein</fullName>
    </submittedName>
</protein>
<dbReference type="Proteomes" id="UP000265520">
    <property type="component" value="Unassembled WGS sequence"/>
</dbReference>
<accession>A0A392MFP7</accession>
<reference evidence="1 2" key="1">
    <citation type="journal article" date="2018" name="Front. Plant Sci.">
        <title>Red Clover (Trifolium pratense) and Zigzag Clover (T. medium) - A Picture of Genomic Similarities and Differences.</title>
        <authorList>
            <person name="Dluhosova J."/>
            <person name="Istvanek J."/>
            <person name="Nedelnik J."/>
            <person name="Repkova J."/>
        </authorList>
    </citation>
    <scope>NUCLEOTIDE SEQUENCE [LARGE SCALE GENOMIC DNA]</scope>
    <source>
        <strain evidence="2">cv. 10/8</strain>
        <tissue evidence="1">Leaf</tissue>
    </source>
</reference>
<evidence type="ECO:0000313" key="1">
    <source>
        <dbReference type="EMBL" id="MCH86003.1"/>
    </source>
</evidence>
<comment type="caution">
    <text evidence="1">The sequence shown here is derived from an EMBL/GenBank/DDBJ whole genome shotgun (WGS) entry which is preliminary data.</text>
</comment>
<sequence>MAEGGVVPLLKLMKEEGNTQGQENAARAIRLLKLIDSAIILITNSTMRTAELSARTTRMESKTFADDVSCSRSDCFLCE</sequence>
<evidence type="ECO:0000313" key="2">
    <source>
        <dbReference type="Proteomes" id="UP000265520"/>
    </source>
</evidence>
<organism evidence="1 2">
    <name type="scientific">Trifolium medium</name>
    <dbReference type="NCBI Taxonomy" id="97028"/>
    <lineage>
        <taxon>Eukaryota</taxon>
        <taxon>Viridiplantae</taxon>
        <taxon>Streptophyta</taxon>
        <taxon>Embryophyta</taxon>
        <taxon>Tracheophyta</taxon>
        <taxon>Spermatophyta</taxon>
        <taxon>Magnoliopsida</taxon>
        <taxon>eudicotyledons</taxon>
        <taxon>Gunneridae</taxon>
        <taxon>Pentapetalae</taxon>
        <taxon>rosids</taxon>
        <taxon>fabids</taxon>
        <taxon>Fabales</taxon>
        <taxon>Fabaceae</taxon>
        <taxon>Papilionoideae</taxon>
        <taxon>50 kb inversion clade</taxon>
        <taxon>NPAAA clade</taxon>
        <taxon>Hologalegina</taxon>
        <taxon>IRL clade</taxon>
        <taxon>Trifolieae</taxon>
        <taxon>Trifolium</taxon>
    </lineage>
</organism>
<gene>
    <name evidence="1" type="ORF">A2U01_0006857</name>
</gene>
<proteinExistence type="predicted"/>
<name>A0A392MFP7_9FABA</name>